<evidence type="ECO:0000259" key="4">
    <source>
        <dbReference type="Pfam" id="PF17836"/>
    </source>
</evidence>
<reference evidence="6" key="1">
    <citation type="journal article" date="2019" name="Int. J. Syst. Evol. Microbiol.">
        <title>The Global Catalogue of Microorganisms (GCM) 10K type strain sequencing project: providing services to taxonomists for standard genome sequencing and annotation.</title>
        <authorList>
            <consortium name="The Broad Institute Genomics Platform"/>
            <consortium name="The Broad Institute Genome Sequencing Center for Infectious Disease"/>
            <person name="Wu L."/>
            <person name="Ma J."/>
        </authorList>
    </citation>
    <scope>NUCLEOTIDE SEQUENCE [LARGE SCALE GENOMIC DNA]</scope>
    <source>
        <strain evidence="6">NBRC 100033</strain>
    </source>
</reference>
<sequence length="219" mass="22791">MAKPLVMLGAGGHASVLAEILFATKQPLLAVVTPDIIQPTSLLAGLQQITEDKLLLNSFGPEEVDLVNGLGSVPGNDLRYNLFNYFTEQGYSFASVISPHALVSSYAKLDEGVQIMAGAIIQTNATIGKNTLINTGAIVEHDCIIGVHNHLAPGTTLSGNVTTAKQVHIGTGANVIQGIQIGEQAVIGAGVSIAKNVPAQQVIIPAANRIATQEKIVND</sequence>
<evidence type="ECO:0000313" key="5">
    <source>
        <dbReference type="EMBL" id="GLR63046.1"/>
    </source>
</evidence>
<comment type="caution">
    <text evidence="5">The sequence shown here is derived from an EMBL/GenBank/DDBJ whole genome shotgun (WGS) entry which is preliminary data.</text>
</comment>
<keyword evidence="3" id="KW-0677">Repeat</keyword>
<dbReference type="InterPro" id="IPR050179">
    <property type="entry name" value="Trans_hexapeptide_repeat"/>
</dbReference>
<evidence type="ECO:0000313" key="6">
    <source>
        <dbReference type="Proteomes" id="UP001156682"/>
    </source>
</evidence>
<dbReference type="PROSITE" id="PS00101">
    <property type="entry name" value="HEXAPEP_TRANSFERASES"/>
    <property type="match status" value="1"/>
</dbReference>
<keyword evidence="6" id="KW-1185">Reference proteome</keyword>
<comment type="similarity">
    <text evidence="1">Belongs to the transferase hexapeptide repeat family.</text>
</comment>
<evidence type="ECO:0000256" key="2">
    <source>
        <dbReference type="ARBA" id="ARBA00022679"/>
    </source>
</evidence>
<dbReference type="Proteomes" id="UP001156682">
    <property type="component" value="Unassembled WGS sequence"/>
</dbReference>
<dbReference type="PANTHER" id="PTHR43300:SF7">
    <property type="entry name" value="UDP-N-ACETYLBACILLOSAMINE N-ACETYLTRANSFERASE"/>
    <property type="match status" value="1"/>
</dbReference>
<feature type="domain" description="PglD N-terminal" evidence="4">
    <location>
        <begin position="5"/>
        <end position="84"/>
    </location>
</feature>
<dbReference type="InterPro" id="IPR011004">
    <property type="entry name" value="Trimer_LpxA-like_sf"/>
</dbReference>
<dbReference type="Gene3D" id="3.40.50.20">
    <property type="match status" value="1"/>
</dbReference>
<dbReference type="RefSeq" id="WP_027850647.1">
    <property type="nucleotide sequence ID" value="NZ_BSOR01000008.1"/>
</dbReference>
<dbReference type="Gene3D" id="2.160.10.10">
    <property type="entry name" value="Hexapeptide repeat proteins"/>
    <property type="match status" value="1"/>
</dbReference>
<gene>
    <name evidence="5" type="primary">neuD</name>
    <name evidence="5" type="ORF">GCM10007878_04810</name>
</gene>
<evidence type="ECO:0000256" key="1">
    <source>
        <dbReference type="ARBA" id="ARBA00007274"/>
    </source>
</evidence>
<organism evidence="5 6">
    <name type="scientific">Marinospirillum insulare</name>
    <dbReference type="NCBI Taxonomy" id="217169"/>
    <lineage>
        <taxon>Bacteria</taxon>
        <taxon>Pseudomonadati</taxon>
        <taxon>Pseudomonadota</taxon>
        <taxon>Gammaproteobacteria</taxon>
        <taxon>Oceanospirillales</taxon>
        <taxon>Oceanospirillaceae</taxon>
        <taxon>Marinospirillum</taxon>
    </lineage>
</organism>
<keyword evidence="2" id="KW-0808">Transferase</keyword>
<dbReference type="InterPro" id="IPR020019">
    <property type="entry name" value="AcTrfase_PglD-like"/>
</dbReference>
<dbReference type="InterPro" id="IPR018357">
    <property type="entry name" value="Hexapep_transf_CS"/>
</dbReference>
<protein>
    <submittedName>
        <fullName evidence="5">Sialic acid synthase</fullName>
    </submittedName>
</protein>
<dbReference type="EMBL" id="BSOR01000008">
    <property type="protein sequence ID" value="GLR63046.1"/>
    <property type="molecule type" value="Genomic_DNA"/>
</dbReference>
<accession>A0ABQ5ZWM7</accession>
<dbReference type="SUPFAM" id="SSF51161">
    <property type="entry name" value="Trimeric LpxA-like enzymes"/>
    <property type="match status" value="1"/>
</dbReference>
<evidence type="ECO:0000256" key="3">
    <source>
        <dbReference type="ARBA" id="ARBA00022737"/>
    </source>
</evidence>
<dbReference type="InterPro" id="IPR041561">
    <property type="entry name" value="PglD_N"/>
</dbReference>
<dbReference type="CDD" id="cd03360">
    <property type="entry name" value="LbH_AT_putative"/>
    <property type="match status" value="1"/>
</dbReference>
<name>A0ABQ5ZWM7_9GAMM</name>
<dbReference type="NCBIfam" id="TIGR03570">
    <property type="entry name" value="NeuD_NnaD"/>
    <property type="match status" value="1"/>
</dbReference>
<dbReference type="Pfam" id="PF17836">
    <property type="entry name" value="PglD_N"/>
    <property type="match status" value="1"/>
</dbReference>
<proteinExistence type="inferred from homology"/>
<dbReference type="PANTHER" id="PTHR43300">
    <property type="entry name" value="ACETYLTRANSFERASE"/>
    <property type="match status" value="1"/>
</dbReference>